<proteinExistence type="predicted"/>
<dbReference type="GO" id="GO:0016051">
    <property type="term" value="P:carbohydrate biosynthetic process"/>
    <property type="evidence" value="ECO:0007669"/>
    <property type="project" value="InterPro"/>
</dbReference>
<dbReference type="SUPFAM" id="SSF51569">
    <property type="entry name" value="Aldolase"/>
    <property type="match status" value="1"/>
</dbReference>
<name>A0A382JA56_9ZZZZ</name>
<accession>A0A382JA56</accession>
<dbReference type="AlphaFoldDB" id="A0A382JA56"/>
<dbReference type="InterPro" id="IPR013785">
    <property type="entry name" value="Aldolase_TIM"/>
</dbReference>
<dbReference type="EMBL" id="UINC01072852">
    <property type="protein sequence ID" value="SVC08786.1"/>
    <property type="molecule type" value="Genomic_DNA"/>
</dbReference>
<sequence>ETGSYNICLPAVVLGATSIERHITLDRTMYGSDQAASLEESGLKRLVRDVRMLEKVLGDGKKRVWKSELPAQKKLRHKLV</sequence>
<evidence type="ECO:0000259" key="1">
    <source>
        <dbReference type="Pfam" id="PF03102"/>
    </source>
</evidence>
<dbReference type="PANTHER" id="PTHR42966">
    <property type="entry name" value="N-ACETYLNEURAMINATE SYNTHASE"/>
    <property type="match status" value="1"/>
</dbReference>
<dbReference type="Gene3D" id="3.20.20.70">
    <property type="entry name" value="Aldolase class I"/>
    <property type="match status" value="1"/>
</dbReference>
<organism evidence="2">
    <name type="scientific">marine metagenome</name>
    <dbReference type="NCBI Taxonomy" id="408172"/>
    <lineage>
        <taxon>unclassified sequences</taxon>
        <taxon>metagenomes</taxon>
        <taxon>ecological metagenomes</taxon>
    </lineage>
</organism>
<dbReference type="InterPro" id="IPR051690">
    <property type="entry name" value="PseI-like"/>
</dbReference>
<dbReference type="InterPro" id="IPR013132">
    <property type="entry name" value="PseI/NeuA/B-like_N"/>
</dbReference>
<gene>
    <name evidence="2" type="ORF">METZ01_LOCUS261640</name>
</gene>
<protein>
    <recommendedName>
        <fullName evidence="1">PseI/NeuA/B-like domain-containing protein</fullName>
    </recommendedName>
</protein>
<evidence type="ECO:0000313" key="2">
    <source>
        <dbReference type="EMBL" id="SVC08786.1"/>
    </source>
</evidence>
<reference evidence="2" key="1">
    <citation type="submission" date="2018-05" db="EMBL/GenBank/DDBJ databases">
        <authorList>
            <person name="Lanie J.A."/>
            <person name="Ng W.-L."/>
            <person name="Kazmierczak K.M."/>
            <person name="Andrzejewski T.M."/>
            <person name="Davidsen T.M."/>
            <person name="Wayne K.J."/>
            <person name="Tettelin H."/>
            <person name="Glass J.I."/>
            <person name="Rusch D."/>
            <person name="Podicherti R."/>
            <person name="Tsui H.-C.T."/>
            <person name="Winkler M.E."/>
        </authorList>
    </citation>
    <scope>NUCLEOTIDE SEQUENCE</scope>
</reference>
<dbReference type="PANTHER" id="PTHR42966:SF3">
    <property type="entry name" value="BLR5971 PROTEIN"/>
    <property type="match status" value="1"/>
</dbReference>
<dbReference type="Pfam" id="PF03102">
    <property type="entry name" value="NeuB"/>
    <property type="match status" value="1"/>
</dbReference>
<dbReference type="GO" id="GO:0047444">
    <property type="term" value="F:N-acylneuraminate-9-phosphate synthase activity"/>
    <property type="evidence" value="ECO:0007669"/>
    <property type="project" value="TreeGrafter"/>
</dbReference>
<feature type="domain" description="PseI/NeuA/B-like" evidence="1">
    <location>
        <begin position="6"/>
        <end position="62"/>
    </location>
</feature>
<feature type="non-terminal residue" evidence="2">
    <location>
        <position position="1"/>
    </location>
</feature>